<proteinExistence type="predicted"/>
<sequence>MGLIHAPNTTSPYEHEDRARARRDLVLHRMRTAGLLDESELAEALASPLPHGAPPHRGADASYFLEAAQKELERRAPRNWSPRPGTRVFTTMDMRDQAAAVEAVRQGLNQLERGYPRLRREKDPLEASAIVLDPLSGEVRALVGGRDFVHAPYDRATVARRQPGSLFKPIVFLAAFQKPRRADHGYWTPATWVEDEPLAVGTGSRRWTPQNYDREFRGPVSMRQVLEQSLNVPTVRIAQELGADRIVDAAHDLGVTSAL</sequence>
<reference evidence="4" key="2">
    <citation type="journal article" date="2021" name="Microbiome">
        <title>Successional dynamics and alternative stable states in a saline activated sludge microbial community over 9 years.</title>
        <authorList>
            <person name="Wang Y."/>
            <person name="Ye J."/>
            <person name="Ju F."/>
            <person name="Liu L."/>
            <person name="Boyd J.A."/>
            <person name="Deng Y."/>
            <person name="Parks D.H."/>
            <person name="Jiang X."/>
            <person name="Yin X."/>
            <person name="Woodcroft B.J."/>
            <person name="Tyson G.W."/>
            <person name="Hugenholtz P."/>
            <person name="Polz M.F."/>
            <person name="Zhang T."/>
        </authorList>
    </citation>
    <scope>NUCLEOTIDE SEQUENCE</scope>
    <source>
        <strain evidence="4">HKST-UBA01</strain>
    </source>
</reference>
<dbReference type="PANTHER" id="PTHR32282:SF33">
    <property type="entry name" value="PEPTIDOGLYCAN GLYCOSYLTRANSFERASE"/>
    <property type="match status" value="1"/>
</dbReference>
<dbReference type="SUPFAM" id="SSF56601">
    <property type="entry name" value="beta-lactamase/transpeptidase-like"/>
    <property type="match status" value="1"/>
</dbReference>
<dbReference type="PANTHER" id="PTHR32282">
    <property type="entry name" value="BINDING PROTEIN TRANSPEPTIDASE, PUTATIVE-RELATED"/>
    <property type="match status" value="1"/>
</dbReference>
<evidence type="ECO:0000313" key="5">
    <source>
        <dbReference type="Proteomes" id="UP000697710"/>
    </source>
</evidence>
<keyword evidence="2" id="KW-0808">Transferase</keyword>
<name>A0A956M3D5_UNCEI</name>
<reference evidence="4" key="1">
    <citation type="submission" date="2020-04" db="EMBL/GenBank/DDBJ databases">
        <authorList>
            <person name="Zhang T."/>
        </authorList>
    </citation>
    <scope>NUCLEOTIDE SEQUENCE</scope>
    <source>
        <strain evidence="4">HKST-UBA01</strain>
    </source>
</reference>
<gene>
    <name evidence="4" type="ORF">KC729_15660</name>
</gene>
<dbReference type="GO" id="GO:0008658">
    <property type="term" value="F:penicillin binding"/>
    <property type="evidence" value="ECO:0007669"/>
    <property type="project" value="InterPro"/>
</dbReference>
<feature type="domain" description="Penicillin-binding protein transpeptidase" evidence="3">
    <location>
        <begin position="128"/>
        <end position="255"/>
    </location>
</feature>
<accession>A0A956M3D5</accession>
<evidence type="ECO:0000256" key="2">
    <source>
        <dbReference type="ARBA" id="ARBA00022679"/>
    </source>
</evidence>
<dbReference type="EMBL" id="JAGQHR010000582">
    <property type="protein sequence ID" value="MCA9729126.1"/>
    <property type="molecule type" value="Genomic_DNA"/>
</dbReference>
<dbReference type="InterPro" id="IPR001460">
    <property type="entry name" value="PCN-bd_Tpept"/>
</dbReference>
<organism evidence="4 5">
    <name type="scientific">Eiseniibacteriota bacterium</name>
    <dbReference type="NCBI Taxonomy" id="2212470"/>
    <lineage>
        <taxon>Bacteria</taxon>
        <taxon>Candidatus Eiseniibacteriota</taxon>
    </lineage>
</organism>
<evidence type="ECO:0000256" key="1">
    <source>
        <dbReference type="ARBA" id="ARBA00022676"/>
    </source>
</evidence>
<dbReference type="InterPro" id="IPR050396">
    <property type="entry name" value="Glycosyltr_51/Transpeptidase"/>
</dbReference>
<dbReference type="Gene3D" id="1.10.3810.10">
    <property type="entry name" value="Biosynthetic peptidoglycan transglycosylase-like"/>
    <property type="match status" value="1"/>
</dbReference>
<feature type="non-terminal residue" evidence="4">
    <location>
        <position position="259"/>
    </location>
</feature>
<dbReference type="GO" id="GO:0008955">
    <property type="term" value="F:peptidoglycan glycosyltransferase activity"/>
    <property type="evidence" value="ECO:0007669"/>
    <property type="project" value="TreeGrafter"/>
</dbReference>
<dbReference type="InterPro" id="IPR036950">
    <property type="entry name" value="PBP_transglycosylase"/>
</dbReference>
<evidence type="ECO:0000259" key="3">
    <source>
        <dbReference type="Pfam" id="PF00905"/>
    </source>
</evidence>
<dbReference type="AlphaFoldDB" id="A0A956M3D5"/>
<comment type="caution">
    <text evidence="4">The sequence shown here is derived from an EMBL/GenBank/DDBJ whole genome shotgun (WGS) entry which is preliminary data.</text>
</comment>
<evidence type="ECO:0000313" key="4">
    <source>
        <dbReference type="EMBL" id="MCA9729126.1"/>
    </source>
</evidence>
<protein>
    <submittedName>
        <fullName evidence="4">Transpeptidase-transglycosylase</fullName>
    </submittedName>
</protein>
<dbReference type="Proteomes" id="UP000697710">
    <property type="component" value="Unassembled WGS sequence"/>
</dbReference>
<dbReference type="Gene3D" id="3.40.710.10">
    <property type="entry name" value="DD-peptidase/beta-lactamase superfamily"/>
    <property type="match status" value="1"/>
</dbReference>
<dbReference type="Pfam" id="PF00905">
    <property type="entry name" value="Transpeptidase"/>
    <property type="match status" value="1"/>
</dbReference>
<dbReference type="InterPro" id="IPR012338">
    <property type="entry name" value="Beta-lactam/transpept-like"/>
</dbReference>
<keyword evidence="1" id="KW-0328">Glycosyltransferase</keyword>